<name>A0A0C4E7Y5_MAGP6</name>
<feature type="domain" description="CMP/dCMP-type deaminase" evidence="3">
    <location>
        <begin position="311"/>
        <end position="406"/>
    </location>
</feature>
<dbReference type="GO" id="GO:0008033">
    <property type="term" value="P:tRNA processing"/>
    <property type="evidence" value="ECO:0007669"/>
    <property type="project" value="UniProtKB-KW"/>
</dbReference>
<dbReference type="OMA" id="HEPCVAC"/>
<comment type="similarity">
    <text evidence="2">Belongs to the cytidine and deoxycytidylate deaminase family. ADAT3 subfamily.</text>
</comment>
<keyword evidence="1" id="KW-0819">tRNA processing</keyword>
<proteinExistence type="inferred from homology"/>
<reference evidence="4" key="1">
    <citation type="submission" date="2010-05" db="EMBL/GenBank/DDBJ databases">
        <title>The Genome Sequence of Magnaporthe poae strain ATCC 64411.</title>
        <authorList>
            <consortium name="The Broad Institute Genome Sequencing Platform"/>
            <consortium name="Broad Institute Genome Sequencing Center for Infectious Disease"/>
            <person name="Ma L.-J."/>
            <person name="Dead R."/>
            <person name="Young S."/>
            <person name="Zeng Q."/>
            <person name="Koehrsen M."/>
            <person name="Alvarado L."/>
            <person name="Berlin A."/>
            <person name="Chapman S.B."/>
            <person name="Chen Z."/>
            <person name="Freedman E."/>
            <person name="Gellesch M."/>
            <person name="Goldberg J."/>
            <person name="Griggs A."/>
            <person name="Gujja S."/>
            <person name="Heilman E.R."/>
            <person name="Heiman D."/>
            <person name="Hepburn T."/>
            <person name="Howarth C."/>
            <person name="Jen D."/>
            <person name="Larson L."/>
            <person name="Mehta T."/>
            <person name="Neiman D."/>
            <person name="Pearson M."/>
            <person name="Roberts A."/>
            <person name="Saif S."/>
            <person name="Shea T."/>
            <person name="Shenoy N."/>
            <person name="Sisk P."/>
            <person name="Stolte C."/>
            <person name="Sykes S."/>
            <person name="Walk T."/>
            <person name="White J."/>
            <person name="Yandava C."/>
            <person name="Haas B."/>
            <person name="Nusbaum C."/>
            <person name="Birren B."/>
        </authorList>
    </citation>
    <scope>NUCLEOTIDE SEQUENCE</scope>
    <source>
        <strain evidence="4">ATCC 64411</strain>
    </source>
</reference>
<accession>A0A0C4E7Y5</accession>
<dbReference type="PROSITE" id="PS51747">
    <property type="entry name" value="CYT_DCMP_DEAMINASES_2"/>
    <property type="match status" value="1"/>
</dbReference>
<reference evidence="5" key="5">
    <citation type="submission" date="2015-06" db="UniProtKB">
        <authorList>
            <consortium name="EnsemblFungi"/>
        </authorList>
    </citation>
    <scope>IDENTIFICATION</scope>
    <source>
        <strain evidence="5">ATCC 64411</strain>
    </source>
</reference>
<dbReference type="InterPro" id="IPR002125">
    <property type="entry name" value="CMP_dCMP_dom"/>
</dbReference>
<evidence type="ECO:0000313" key="4">
    <source>
        <dbReference type="EMBL" id="KLU89697.1"/>
    </source>
</evidence>
<reference evidence="5" key="4">
    <citation type="journal article" date="2015" name="G3 (Bethesda)">
        <title>Genome sequences of three phytopathogenic species of the Magnaporthaceae family of fungi.</title>
        <authorList>
            <person name="Okagaki L.H."/>
            <person name="Nunes C.C."/>
            <person name="Sailsbery J."/>
            <person name="Clay B."/>
            <person name="Brown D."/>
            <person name="John T."/>
            <person name="Oh Y."/>
            <person name="Young N."/>
            <person name="Fitzgerald M."/>
            <person name="Haas B.J."/>
            <person name="Zeng Q."/>
            <person name="Young S."/>
            <person name="Adiconis X."/>
            <person name="Fan L."/>
            <person name="Levin J.Z."/>
            <person name="Mitchell T.K."/>
            <person name="Okubara P.A."/>
            <person name="Farman M.L."/>
            <person name="Kohn L.M."/>
            <person name="Birren B."/>
            <person name="Ma L.-J."/>
            <person name="Dean R.A."/>
        </authorList>
    </citation>
    <scope>NUCLEOTIDE SEQUENCE</scope>
    <source>
        <strain evidence="5">ATCC 64411 / 73-15</strain>
    </source>
</reference>
<dbReference type="GO" id="GO:0052717">
    <property type="term" value="F:tRNA-specific adenosine-34 deaminase activity"/>
    <property type="evidence" value="ECO:0007669"/>
    <property type="project" value="TreeGrafter"/>
</dbReference>
<dbReference type="SUPFAM" id="SSF53927">
    <property type="entry name" value="Cytidine deaminase-like"/>
    <property type="match status" value="1"/>
</dbReference>
<dbReference type="Gene3D" id="3.40.140.10">
    <property type="entry name" value="Cytidine Deaminase, domain 2"/>
    <property type="match status" value="1"/>
</dbReference>
<dbReference type="AlphaFoldDB" id="A0A0C4E7Y5"/>
<gene>
    <name evidence="4" type="ORF">MAPG_08667</name>
</gene>
<evidence type="ECO:0000256" key="1">
    <source>
        <dbReference type="ARBA" id="ARBA00022694"/>
    </source>
</evidence>
<dbReference type="GO" id="GO:0005634">
    <property type="term" value="C:nucleus"/>
    <property type="evidence" value="ECO:0007669"/>
    <property type="project" value="TreeGrafter"/>
</dbReference>
<keyword evidence="6" id="KW-1185">Reference proteome</keyword>
<evidence type="ECO:0000313" key="6">
    <source>
        <dbReference type="Proteomes" id="UP000011715"/>
    </source>
</evidence>
<protein>
    <recommendedName>
        <fullName evidence="3">CMP/dCMP-type deaminase domain-containing protein</fullName>
    </recommendedName>
</protein>
<evidence type="ECO:0000313" key="5">
    <source>
        <dbReference type="EnsemblFungi" id="MAPG_08667T0"/>
    </source>
</evidence>
<dbReference type="GO" id="GO:0005737">
    <property type="term" value="C:cytoplasm"/>
    <property type="evidence" value="ECO:0007669"/>
    <property type="project" value="TreeGrafter"/>
</dbReference>
<reference evidence="6" key="2">
    <citation type="submission" date="2010-05" db="EMBL/GenBank/DDBJ databases">
        <title>The genome sequence of Magnaporthe poae strain ATCC 64411.</title>
        <authorList>
            <person name="Ma L.-J."/>
            <person name="Dead R."/>
            <person name="Young S."/>
            <person name="Zeng Q."/>
            <person name="Koehrsen M."/>
            <person name="Alvarado L."/>
            <person name="Berlin A."/>
            <person name="Chapman S.B."/>
            <person name="Chen Z."/>
            <person name="Freedman E."/>
            <person name="Gellesch M."/>
            <person name="Goldberg J."/>
            <person name="Griggs A."/>
            <person name="Gujja S."/>
            <person name="Heilman E.R."/>
            <person name="Heiman D."/>
            <person name="Hepburn T."/>
            <person name="Howarth C."/>
            <person name="Jen D."/>
            <person name="Larson L."/>
            <person name="Mehta T."/>
            <person name="Neiman D."/>
            <person name="Pearson M."/>
            <person name="Roberts A."/>
            <person name="Saif S."/>
            <person name="Shea T."/>
            <person name="Shenoy N."/>
            <person name="Sisk P."/>
            <person name="Stolte C."/>
            <person name="Sykes S."/>
            <person name="Walk T."/>
            <person name="White J."/>
            <person name="Yandava C."/>
            <person name="Haas B."/>
            <person name="Nusbaum C."/>
            <person name="Birren B."/>
        </authorList>
    </citation>
    <scope>NUCLEOTIDE SEQUENCE [LARGE SCALE GENOMIC DNA]</scope>
    <source>
        <strain evidence="6">ATCC 64411 / 73-15</strain>
    </source>
</reference>
<dbReference type="EnsemblFungi" id="MAPG_08667T0">
    <property type="protein sequence ID" value="MAPG_08667T0"/>
    <property type="gene ID" value="MAPG_08667"/>
</dbReference>
<dbReference type="PANTHER" id="PTHR11079:SF156">
    <property type="entry name" value="INACTIVE TRNA-SPECIFIC ADENOSINE DEAMINASE-LIKE PROTEIN 3-RELATED"/>
    <property type="match status" value="1"/>
</dbReference>
<dbReference type="EMBL" id="GL876973">
    <property type="protein sequence ID" value="KLU89697.1"/>
    <property type="molecule type" value="Genomic_DNA"/>
</dbReference>
<sequence>MRAPDIAAIIETKDQLVKDLLPDNVKHGVLIPLKTTLELRDTHSCGQALITRAPTKSASMVIGALQNLLPVGVVNGLSHLRRCAKPCDLPSHLKAHLMNDTPQSRQMHTGKAAWVYIMLGIESLFDIDELFESLSKVENMGVEPFVASIPVPLLPPTSQVQAALWCSQFWPTVYRKTNPLGPHPSLVARSTDDIAMDAAVWMGLAHMVAAKARKAGLGLPIGACIIQRMDDGQTKLVALAADARWNRWGNSPPAGANGGGSSCSTTGNPIGHAVLRAISMVARKLVRAEKRVSTVDGDGGGDDGTETPVMKPQAAAAAAAVAAMAASAAHRIPVEFDPFQDDPLLEEERLVFEADHPSPEGYLCHGLELYLTHEPCVMCAMSILHSRMGKVILAERMPLTGGICSEDRILDPAKHPGASDLMDGGHGLGLFWRRELNWSLLGWEWEPCDGLRPERLPPTTHA</sequence>
<dbReference type="EMBL" id="ADBL01002097">
    <property type="status" value="NOT_ANNOTATED_CDS"/>
    <property type="molecule type" value="Genomic_DNA"/>
</dbReference>
<dbReference type="STRING" id="644358.A0A0C4E7Y5"/>
<dbReference type="OrthoDB" id="3180714at2759"/>
<dbReference type="Proteomes" id="UP000011715">
    <property type="component" value="Unassembled WGS sequence"/>
</dbReference>
<dbReference type="VEuPathDB" id="FungiDB:MAPG_08667"/>
<organism evidence="5 6">
    <name type="scientific">Magnaporthiopsis poae (strain ATCC 64411 / 73-15)</name>
    <name type="common">Kentucky bluegrass fungus</name>
    <name type="synonym">Magnaporthe poae</name>
    <dbReference type="NCBI Taxonomy" id="644358"/>
    <lineage>
        <taxon>Eukaryota</taxon>
        <taxon>Fungi</taxon>
        <taxon>Dikarya</taxon>
        <taxon>Ascomycota</taxon>
        <taxon>Pezizomycotina</taxon>
        <taxon>Sordariomycetes</taxon>
        <taxon>Sordariomycetidae</taxon>
        <taxon>Magnaporthales</taxon>
        <taxon>Magnaporthaceae</taxon>
        <taxon>Magnaporthiopsis</taxon>
    </lineage>
</organism>
<dbReference type="PANTHER" id="PTHR11079">
    <property type="entry name" value="CYTOSINE DEAMINASE FAMILY MEMBER"/>
    <property type="match status" value="1"/>
</dbReference>
<dbReference type="InterPro" id="IPR016193">
    <property type="entry name" value="Cytidine_deaminase-like"/>
</dbReference>
<evidence type="ECO:0000259" key="3">
    <source>
        <dbReference type="PROSITE" id="PS51747"/>
    </source>
</evidence>
<evidence type="ECO:0000256" key="2">
    <source>
        <dbReference type="ARBA" id="ARBA00038160"/>
    </source>
</evidence>
<dbReference type="eggNOG" id="KOG2771">
    <property type="taxonomic scope" value="Eukaryota"/>
</dbReference>
<reference evidence="4" key="3">
    <citation type="submission" date="2011-03" db="EMBL/GenBank/DDBJ databases">
        <title>Annotation of Magnaporthe poae ATCC 64411.</title>
        <authorList>
            <person name="Ma L.-J."/>
            <person name="Dead R."/>
            <person name="Young S.K."/>
            <person name="Zeng Q."/>
            <person name="Gargeya S."/>
            <person name="Fitzgerald M."/>
            <person name="Haas B."/>
            <person name="Abouelleil A."/>
            <person name="Alvarado L."/>
            <person name="Arachchi H.M."/>
            <person name="Berlin A."/>
            <person name="Brown A."/>
            <person name="Chapman S.B."/>
            <person name="Chen Z."/>
            <person name="Dunbar C."/>
            <person name="Freedman E."/>
            <person name="Gearin G."/>
            <person name="Gellesch M."/>
            <person name="Goldberg J."/>
            <person name="Griggs A."/>
            <person name="Gujja S."/>
            <person name="Heiman D."/>
            <person name="Howarth C."/>
            <person name="Larson L."/>
            <person name="Lui A."/>
            <person name="MacDonald P.J.P."/>
            <person name="Mehta T."/>
            <person name="Montmayeur A."/>
            <person name="Murphy C."/>
            <person name="Neiman D."/>
            <person name="Pearson M."/>
            <person name="Priest M."/>
            <person name="Roberts A."/>
            <person name="Saif S."/>
            <person name="Shea T."/>
            <person name="Shenoy N."/>
            <person name="Sisk P."/>
            <person name="Stolte C."/>
            <person name="Sykes S."/>
            <person name="Yandava C."/>
            <person name="Wortman J."/>
            <person name="Nusbaum C."/>
            <person name="Birren B."/>
        </authorList>
    </citation>
    <scope>NUCLEOTIDE SEQUENCE</scope>
    <source>
        <strain evidence="4">ATCC 64411</strain>
    </source>
</reference>